<feature type="transmembrane region" description="Helical" evidence="10">
    <location>
        <begin position="189"/>
        <end position="209"/>
    </location>
</feature>
<dbReference type="InterPro" id="IPR003280">
    <property type="entry name" value="2pore_dom_K_chnl"/>
</dbReference>
<feature type="region of interest" description="Disordered" evidence="9">
    <location>
        <begin position="634"/>
        <end position="778"/>
    </location>
</feature>
<evidence type="ECO:0000256" key="6">
    <source>
        <dbReference type="ARBA" id="ARBA00023136"/>
    </source>
</evidence>
<proteinExistence type="inferred from homology"/>
<dbReference type="Gene3D" id="1.10.287.70">
    <property type="match status" value="2"/>
</dbReference>
<feature type="transmembrane region" description="Helical" evidence="10">
    <location>
        <begin position="245"/>
        <end position="263"/>
    </location>
</feature>
<dbReference type="GO" id="GO:0022841">
    <property type="term" value="F:potassium ion leak channel activity"/>
    <property type="evidence" value="ECO:0007669"/>
    <property type="project" value="TreeGrafter"/>
</dbReference>
<keyword evidence="13" id="KW-1185">Reference proteome</keyword>
<comment type="caution">
    <text evidence="12">The sequence shown here is derived from an EMBL/GenBank/DDBJ whole genome shotgun (WGS) entry which is preliminary data.</text>
</comment>
<dbReference type="PANTHER" id="PTHR11003:SF291">
    <property type="entry name" value="IP11374P"/>
    <property type="match status" value="1"/>
</dbReference>
<dbReference type="Proteomes" id="UP000319731">
    <property type="component" value="Unassembled WGS sequence"/>
</dbReference>
<evidence type="ECO:0000256" key="8">
    <source>
        <dbReference type="RuleBase" id="RU003857"/>
    </source>
</evidence>
<feature type="region of interest" description="Disordered" evidence="9">
    <location>
        <begin position="594"/>
        <end position="615"/>
    </location>
</feature>
<evidence type="ECO:0000256" key="5">
    <source>
        <dbReference type="ARBA" id="ARBA00023065"/>
    </source>
</evidence>
<organism evidence="12 13">
    <name type="scientific">Synchytrium microbalum</name>
    <dbReference type="NCBI Taxonomy" id="1806994"/>
    <lineage>
        <taxon>Eukaryota</taxon>
        <taxon>Fungi</taxon>
        <taxon>Fungi incertae sedis</taxon>
        <taxon>Chytridiomycota</taxon>
        <taxon>Chytridiomycota incertae sedis</taxon>
        <taxon>Chytridiomycetes</taxon>
        <taxon>Synchytriales</taxon>
        <taxon>Synchytriaceae</taxon>
        <taxon>Synchytrium</taxon>
    </lineage>
</organism>
<feature type="region of interest" description="Disordered" evidence="9">
    <location>
        <begin position="432"/>
        <end position="461"/>
    </location>
</feature>
<protein>
    <recommendedName>
        <fullName evidence="11">Potassium channel domain-containing protein</fullName>
    </recommendedName>
</protein>
<feature type="domain" description="Potassium channel" evidence="11">
    <location>
        <begin position="197"/>
        <end position="268"/>
    </location>
</feature>
<feature type="transmembrane region" description="Helical" evidence="10">
    <location>
        <begin position="503"/>
        <end position="521"/>
    </location>
</feature>
<dbReference type="STRING" id="1806994.A0A507C1P6"/>
<reference evidence="12 13" key="1">
    <citation type="journal article" date="2019" name="Sci. Rep.">
        <title>Comparative genomics of chytrid fungi reveal insights into the obligate biotrophic and pathogenic lifestyle of Synchytrium endobioticum.</title>
        <authorList>
            <person name="van de Vossenberg B.T.L.H."/>
            <person name="Warris S."/>
            <person name="Nguyen H.D.T."/>
            <person name="van Gent-Pelzer M.P.E."/>
            <person name="Joly D.L."/>
            <person name="van de Geest H.C."/>
            <person name="Bonants P.J.M."/>
            <person name="Smith D.S."/>
            <person name="Levesque C.A."/>
            <person name="van der Lee T.A.J."/>
        </authorList>
    </citation>
    <scope>NUCLEOTIDE SEQUENCE [LARGE SCALE GENOMIC DNA]</scope>
    <source>
        <strain evidence="12 13">JEL517</strain>
    </source>
</reference>
<evidence type="ECO:0000256" key="4">
    <source>
        <dbReference type="ARBA" id="ARBA00022989"/>
    </source>
</evidence>
<feature type="transmembrane region" description="Helical" evidence="10">
    <location>
        <begin position="556"/>
        <end position="575"/>
    </location>
</feature>
<dbReference type="PANTHER" id="PTHR11003">
    <property type="entry name" value="POTASSIUM CHANNEL, SUBFAMILY K"/>
    <property type="match status" value="1"/>
</dbReference>
<keyword evidence="7 8" id="KW-0407">Ion channel</keyword>
<dbReference type="OrthoDB" id="297496at2759"/>
<dbReference type="GeneID" id="42003412"/>
<feature type="compositionally biased region" description="Polar residues" evidence="9">
    <location>
        <begin position="672"/>
        <end position="684"/>
    </location>
</feature>
<dbReference type="GO" id="GO:0030322">
    <property type="term" value="P:stabilization of membrane potential"/>
    <property type="evidence" value="ECO:0007669"/>
    <property type="project" value="TreeGrafter"/>
</dbReference>
<feature type="compositionally biased region" description="Pro residues" evidence="9">
    <location>
        <begin position="769"/>
        <end position="778"/>
    </location>
</feature>
<feature type="transmembrane region" description="Helical" evidence="10">
    <location>
        <begin position="84"/>
        <end position="102"/>
    </location>
</feature>
<dbReference type="GO" id="GO:0015271">
    <property type="term" value="F:outward rectifier potassium channel activity"/>
    <property type="evidence" value="ECO:0007669"/>
    <property type="project" value="TreeGrafter"/>
</dbReference>
<evidence type="ECO:0000256" key="1">
    <source>
        <dbReference type="ARBA" id="ARBA00004141"/>
    </source>
</evidence>
<accession>A0A507C1P6</accession>
<dbReference type="EMBL" id="QEAO01000008">
    <property type="protein sequence ID" value="TPX35450.1"/>
    <property type="molecule type" value="Genomic_DNA"/>
</dbReference>
<evidence type="ECO:0000256" key="10">
    <source>
        <dbReference type="SAM" id="Phobius"/>
    </source>
</evidence>
<keyword evidence="3 8" id="KW-0812">Transmembrane</keyword>
<dbReference type="AlphaFoldDB" id="A0A507C1P6"/>
<comment type="subcellular location">
    <subcellularLocation>
        <location evidence="1">Membrane</location>
        <topology evidence="1">Multi-pass membrane protein</topology>
    </subcellularLocation>
</comment>
<dbReference type="GO" id="GO:0005886">
    <property type="term" value="C:plasma membrane"/>
    <property type="evidence" value="ECO:0007669"/>
    <property type="project" value="TreeGrafter"/>
</dbReference>
<dbReference type="InterPro" id="IPR013099">
    <property type="entry name" value="K_chnl_dom"/>
</dbReference>
<evidence type="ECO:0000256" key="3">
    <source>
        <dbReference type="ARBA" id="ARBA00022692"/>
    </source>
</evidence>
<dbReference type="RefSeq" id="XP_031025923.1">
    <property type="nucleotide sequence ID" value="XM_031168115.1"/>
</dbReference>
<name>A0A507C1P6_9FUNG</name>
<keyword evidence="4 10" id="KW-1133">Transmembrane helix</keyword>
<gene>
    <name evidence="12" type="ORF">SmJEL517_g02187</name>
</gene>
<comment type="similarity">
    <text evidence="8">Belongs to the two pore domain potassium channel (TC 1.A.1.8) family.</text>
</comment>
<feature type="transmembrane region" description="Helical" evidence="10">
    <location>
        <begin position="155"/>
        <end position="174"/>
    </location>
</feature>
<evidence type="ECO:0000313" key="12">
    <source>
        <dbReference type="EMBL" id="TPX35450.1"/>
    </source>
</evidence>
<dbReference type="SUPFAM" id="SSF81324">
    <property type="entry name" value="Voltage-gated potassium channels"/>
    <property type="match status" value="2"/>
</dbReference>
<feature type="compositionally biased region" description="Polar residues" evidence="9">
    <location>
        <begin position="750"/>
        <end position="765"/>
    </location>
</feature>
<keyword evidence="6 10" id="KW-0472">Membrane</keyword>
<keyword evidence="5 8" id="KW-0406">Ion transport</keyword>
<evidence type="ECO:0000256" key="9">
    <source>
        <dbReference type="SAM" id="MobiDB-lite"/>
    </source>
</evidence>
<evidence type="ECO:0000259" key="11">
    <source>
        <dbReference type="Pfam" id="PF07885"/>
    </source>
</evidence>
<feature type="compositionally biased region" description="Basic and acidic residues" evidence="9">
    <location>
        <begin position="594"/>
        <end position="605"/>
    </location>
</feature>
<feature type="domain" description="Potassium channel" evidence="11">
    <location>
        <begin position="508"/>
        <end position="578"/>
    </location>
</feature>
<feature type="compositionally biased region" description="Polar residues" evidence="9">
    <location>
        <begin position="433"/>
        <end position="442"/>
    </location>
</feature>
<evidence type="ECO:0000256" key="7">
    <source>
        <dbReference type="ARBA" id="ARBA00023303"/>
    </source>
</evidence>
<sequence>MESALEQAVPTTVRYVEELSHPIQEFWSHLRDPERSASRWATACLSELYALFSVTRALCIDFWLLASATEGGTGIAFIDSSQTALVSLALVAAVIATFSMFITNRYGLHRQICGVIVIICTLIQGALCLTALITFEMRRARVEGSSSSQGWISNLLSIPASWFACTLCCINYHVSKFKDYDIPIRDKRLIAAAAFAIYMIIFGGIVFHFMDAIPFDASYQFALVTLLTIGYGNVVIQSVGGRAFLILYSLVGLIIIGNFLLTIQEIMVESADFETRKHFERKRRRREERAAKRKRRLDKIAQQRRLLEEKYGLEKLATAPVQHKSYMMLAMEYMGYDTPDVVDPFTGIKVSDWNDASAIEAMGYEGGQTRPSDASISNIPSFNMKLVDIDYPMDTAHPDIASTPVDIGFDYPVDSSPPSDFVISGAKPDQLQIPDSGNNIRQQGLPFQEMPDPTSPDNSSNVDFGVPLSSTLTLTDGISSVDEEERKEKAEEKAMEARRFRQIVFWLLTYWLLGSLVFERIEGTWTYSDATYFTWSTITTIGYGDLIPQSPWSWEFWNIFVFLEVGILSYLLGLAGNKLGRRFARGAEQAEKWRQARENARRGDAETPSPDNVVDETAQNQPERAFPGLPYEALAQDNSTDDDAEDVPPRPSHNERASKRSSLPASIAGSYRAQTQPRKQSQPRKASLATDAEEYGEDLVALAEWDSEQNTREKQESERFHRELEANKDIIRRISQNRGARAANAIKGSSPKSGSQEKSNPASESENMRPPPEWDYIG</sequence>
<feature type="compositionally biased region" description="Basic and acidic residues" evidence="9">
    <location>
        <begin position="709"/>
        <end position="732"/>
    </location>
</feature>
<dbReference type="PRINTS" id="PR01333">
    <property type="entry name" value="2POREKCHANEL"/>
</dbReference>
<feature type="transmembrane region" description="Helical" evidence="10">
    <location>
        <begin position="114"/>
        <end position="135"/>
    </location>
</feature>
<evidence type="ECO:0000256" key="2">
    <source>
        <dbReference type="ARBA" id="ARBA00022448"/>
    </source>
</evidence>
<evidence type="ECO:0000313" key="13">
    <source>
        <dbReference type="Proteomes" id="UP000319731"/>
    </source>
</evidence>
<keyword evidence="2 8" id="KW-0813">Transport</keyword>
<dbReference type="Pfam" id="PF07885">
    <property type="entry name" value="Ion_trans_2"/>
    <property type="match status" value="2"/>
</dbReference>